<gene>
    <name evidence="2" type="ORF">EJB05_04072</name>
</gene>
<reference evidence="2 3" key="1">
    <citation type="journal article" date="2019" name="Sci. Rep.">
        <title>A high-quality genome of Eragrostis curvula grass provides insights into Poaceae evolution and supports new strategies to enhance forage quality.</title>
        <authorList>
            <person name="Carballo J."/>
            <person name="Santos B.A.C.M."/>
            <person name="Zappacosta D."/>
            <person name="Garbus I."/>
            <person name="Selva J.P."/>
            <person name="Gallo C.A."/>
            <person name="Diaz A."/>
            <person name="Albertini E."/>
            <person name="Caccamo M."/>
            <person name="Echenique V."/>
        </authorList>
    </citation>
    <scope>NUCLEOTIDE SEQUENCE [LARGE SCALE GENOMIC DNA]</scope>
    <source>
        <strain evidence="3">cv. Victoria</strain>
        <tissue evidence="2">Leaf</tissue>
    </source>
</reference>
<dbReference type="AlphaFoldDB" id="A0A5J9W9E7"/>
<evidence type="ECO:0000313" key="3">
    <source>
        <dbReference type="Proteomes" id="UP000324897"/>
    </source>
</evidence>
<organism evidence="2 3">
    <name type="scientific">Eragrostis curvula</name>
    <name type="common">weeping love grass</name>
    <dbReference type="NCBI Taxonomy" id="38414"/>
    <lineage>
        <taxon>Eukaryota</taxon>
        <taxon>Viridiplantae</taxon>
        <taxon>Streptophyta</taxon>
        <taxon>Embryophyta</taxon>
        <taxon>Tracheophyta</taxon>
        <taxon>Spermatophyta</taxon>
        <taxon>Magnoliopsida</taxon>
        <taxon>Liliopsida</taxon>
        <taxon>Poales</taxon>
        <taxon>Poaceae</taxon>
        <taxon>PACMAD clade</taxon>
        <taxon>Chloridoideae</taxon>
        <taxon>Eragrostideae</taxon>
        <taxon>Eragrostidinae</taxon>
        <taxon>Eragrostis</taxon>
    </lineage>
</organism>
<evidence type="ECO:0000259" key="1">
    <source>
        <dbReference type="Pfam" id="PF07762"/>
    </source>
</evidence>
<proteinExistence type="predicted"/>
<sequence>MDAAAWPSSAFILVKNRLDVRDLTPARVGATINCATKKAYGCGKYGQSLLEGITLSASLADYPDLTSALSITLSAEAIQSVKAEVGSPHGKLEMKGAILTVTRHLLVLLVGFHGLHNGELDYFLVYDSADASLYMVPYLPDHLTARYTVKPVAVDTGADGHELVLMAREIWRGPAGVCLCTPATRANPRPDSFRTWTMKAQRLPNLPRCFSADETFSLGGMAFWADVSRGVLYCDLLDEVSVVEFQFIRLPDGYEIEEDPYVFDRTEEPRMTRTIGCAGSSIKFVCIDRRCSTLLPGNETVNVWTLDLQRRRWKRDEGFPCPWNEFSKRVGFMSATELRDVEPQYPTLMPDGELCLQLRWRNRARDRGEPRYNCSFHMCSKRPVWFGLYHDHYATRPFILPLNFLRKMFPPAPRQRKLPRIDIPRQVSKVHQVDRALHVDMPYPTTDRTKITASYNAIESKSVTADHEQKGKERYTSTMIPGQSWRFDFGVLISLNEEPRGSLVVEGNLAVATRHLLVLLVVFSHRHDGERTYYLARLRGYKHGPVLAGSPQGHPPPTA</sequence>
<evidence type="ECO:0000313" key="2">
    <source>
        <dbReference type="EMBL" id="TVU44626.1"/>
    </source>
</evidence>
<accession>A0A5J9W9E7</accession>
<feature type="non-terminal residue" evidence="2">
    <location>
        <position position="1"/>
    </location>
</feature>
<name>A0A5J9W9E7_9POAL</name>
<dbReference type="Proteomes" id="UP000324897">
    <property type="component" value="Chromosome 5"/>
</dbReference>
<dbReference type="EMBL" id="RWGY01000004">
    <property type="protein sequence ID" value="TVU44626.1"/>
    <property type="molecule type" value="Genomic_DNA"/>
</dbReference>
<dbReference type="PANTHER" id="PTHR33086">
    <property type="entry name" value="OS05G0468200 PROTEIN-RELATED"/>
    <property type="match status" value="1"/>
</dbReference>
<dbReference type="Gramene" id="TVU44626">
    <property type="protein sequence ID" value="TVU44626"/>
    <property type="gene ID" value="EJB05_04072"/>
</dbReference>
<dbReference type="OrthoDB" id="689746at2759"/>
<feature type="domain" description="DUF1618" evidence="1">
    <location>
        <begin position="224"/>
        <end position="348"/>
    </location>
</feature>
<keyword evidence="3" id="KW-1185">Reference proteome</keyword>
<dbReference type="PANTHER" id="PTHR33086:SF94">
    <property type="entry name" value="EXPRESSED PROTEIN"/>
    <property type="match status" value="1"/>
</dbReference>
<dbReference type="InterPro" id="IPR011676">
    <property type="entry name" value="DUF1618"/>
</dbReference>
<comment type="caution">
    <text evidence="2">The sequence shown here is derived from an EMBL/GenBank/DDBJ whole genome shotgun (WGS) entry which is preliminary data.</text>
</comment>
<dbReference type="Pfam" id="PF07762">
    <property type="entry name" value="DUF1618"/>
    <property type="match status" value="1"/>
</dbReference>
<protein>
    <recommendedName>
        <fullName evidence="1">DUF1618 domain-containing protein</fullName>
    </recommendedName>
</protein>